<keyword evidence="3" id="KW-1185">Reference proteome</keyword>
<reference evidence="2" key="1">
    <citation type="submission" date="2016-04" db="EMBL/GenBank/DDBJ databases">
        <authorList>
            <person name="Evans L.H."/>
            <person name="Alamgir A."/>
            <person name="Owens N."/>
            <person name="Weber N.D."/>
            <person name="Virtaneva K."/>
            <person name="Barbian K."/>
            <person name="Babar A."/>
            <person name="Rosenke K."/>
        </authorList>
    </citation>
    <scope>NUCLEOTIDE SEQUENCE [LARGE SCALE GENOMIC DNA]</scope>
    <source>
        <strain evidence="2">CBS 101.48</strain>
    </source>
</reference>
<evidence type="ECO:0000256" key="1">
    <source>
        <dbReference type="SAM" id="MobiDB-lite"/>
    </source>
</evidence>
<feature type="region of interest" description="Disordered" evidence="1">
    <location>
        <begin position="1"/>
        <end position="67"/>
    </location>
</feature>
<sequence>MARTKQGMKEARRKRQMEEHENSDDAPSSSQKRQRRGISKSTVKRKQNSDEKEDKQDAQLVRQTKIQEQQTTKKVCPTCISNGDTEASKTHSRSSSRLCPYQKLRQSVVSRRLLGGKSRCITIKHGIEGLLKTLRTDEKVIFTSGLQKVVDFCRRLKICGHLFIHYYFTLRLVNGQSIPLVLFDYRFVNGVYQLLVGRKWSNTTLFNEELLAHIKAAFDNFKILAPNAICPLMTPMVSKKSPIAFSSITAS</sequence>
<name>A0A168MJ15_ABSGL</name>
<feature type="compositionally biased region" description="Basic residues" evidence="1">
    <location>
        <begin position="32"/>
        <end position="46"/>
    </location>
</feature>
<dbReference type="InParanoid" id="A0A168MJ15"/>
<dbReference type="STRING" id="4829.A0A168MJ15"/>
<feature type="compositionally biased region" description="Basic and acidic residues" evidence="1">
    <location>
        <begin position="47"/>
        <end position="57"/>
    </location>
</feature>
<proteinExistence type="predicted"/>
<dbReference type="AlphaFoldDB" id="A0A168MJ15"/>
<protein>
    <submittedName>
        <fullName evidence="2">Uncharacterized protein</fullName>
    </submittedName>
</protein>
<accession>A0A168MJ15</accession>
<dbReference type="OrthoDB" id="2300015at2759"/>
<gene>
    <name evidence="2" type="primary">ABSGL_04166.1 scaffold 5163</name>
</gene>
<organism evidence="2">
    <name type="scientific">Absidia glauca</name>
    <name type="common">Pin mould</name>
    <dbReference type="NCBI Taxonomy" id="4829"/>
    <lineage>
        <taxon>Eukaryota</taxon>
        <taxon>Fungi</taxon>
        <taxon>Fungi incertae sedis</taxon>
        <taxon>Mucoromycota</taxon>
        <taxon>Mucoromycotina</taxon>
        <taxon>Mucoromycetes</taxon>
        <taxon>Mucorales</taxon>
        <taxon>Cunninghamellaceae</taxon>
        <taxon>Absidia</taxon>
    </lineage>
</organism>
<dbReference type="Proteomes" id="UP000078561">
    <property type="component" value="Unassembled WGS sequence"/>
</dbReference>
<dbReference type="EMBL" id="LT552275">
    <property type="protein sequence ID" value="SAL98611.1"/>
    <property type="molecule type" value="Genomic_DNA"/>
</dbReference>
<evidence type="ECO:0000313" key="2">
    <source>
        <dbReference type="EMBL" id="SAL98611.1"/>
    </source>
</evidence>
<feature type="region of interest" description="Disordered" evidence="1">
    <location>
        <begin position="77"/>
        <end position="96"/>
    </location>
</feature>
<feature type="non-terminal residue" evidence="2">
    <location>
        <position position="251"/>
    </location>
</feature>
<evidence type="ECO:0000313" key="3">
    <source>
        <dbReference type="Proteomes" id="UP000078561"/>
    </source>
</evidence>